<dbReference type="eggNOG" id="ENOG502RY2K">
    <property type="taxonomic scope" value="Eukaryota"/>
</dbReference>
<evidence type="ECO:0000313" key="6">
    <source>
        <dbReference type="EnsemblPlants" id="KQK08069"/>
    </source>
</evidence>
<dbReference type="STRING" id="15368.I1HN15"/>
<evidence type="ECO:0000256" key="1">
    <source>
        <dbReference type="ARBA" id="ARBA00007109"/>
    </source>
</evidence>
<comment type="similarity">
    <text evidence="1">Belongs to the Di19 family.</text>
</comment>
<dbReference type="ExpressionAtlas" id="I1HN15">
    <property type="expression patterns" value="baseline"/>
</dbReference>
<dbReference type="Pfam" id="PF05605">
    <property type="entry name" value="zf-Di19"/>
    <property type="match status" value="1"/>
</dbReference>
<dbReference type="EMBL" id="CM000881">
    <property type="protein sequence ID" value="KQK08069.1"/>
    <property type="molecule type" value="Genomic_DNA"/>
</dbReference>
<dbReference type="InterPro" id="IPR033347">
    <property type="entry name" value="Di19"/>
</dbReference>
<dbReference type="RefSeq" id="XP_003569110.1">
    <property type="nucleotide sequence ID" value="XM_003569062.4"/>
</dbReference>
<sequence>MEVEAHHGFLLTGSQHLHGHPHHQAAGDDECWEYFPCPFCYTEVEVPFLCDHLQEEHCFDMKNAVCPICADNLGTNTDEHFRNQHSHLLTRRKSSSSSKPSQEAADKDTYEEDDDSYFEAPSYIIGKPVPDYSPDPLLSEFICSFMPPIDSEPGEAKEDHASPSLVDPRLNQVVMDDASKQDLKDRLRRTEFVKQMVMTTISADGD</sequence>
<accession>I1HN15</accession>
<dbReference type="OrthoDB" id="9049620at2759"/>
<reference evidence="5" key="2">
    <citation type="submission" date="2017-06" db="EMBL/GenBank/DDBJ databases">
        <title>WGS assembly of Brachypodium distachyon.</title>
        <authorList>
            <consortium name="The International Brachypodium Initiative"/>
            <person name="Lucas S."/>
            <person name="Harmon-Smith M."/>
            <person name="Lail K."/>
            <person name="Tice H."/>
            <person name="Grimwood J."/>
            <person name="Bruce D."/>
            <person name="Barry K."/>
            <person name="Shu S."/>
            <person name="Lindquist E."/>
            <person name="Wang M."/>
            <person name="Pitluck S."/>
            <person name="Vogel J.P."/>
            <person name="Garvin D.F."/>
            <person name="Mockler T.C."/>
            <person name="Schmutz J."/>
            <person name="Rokhsar D."/>
            <person name="Bevan M.W."/>
        </authorList>
    </citation>
    <scope>NUCLEOTIDE SEQUENCE</scope>
    <source>
        <strain evidence="5">Bd21</strain>
    </source>
</reference>
<feature type="region of interest" description="Disordered" evidence="2">
    <location>
        <begin position="87"/>
        <end position="113"/>
    </location>
</feature>
<feature type="region of interest" description="Disordered" evidence="2">
    <location>
        <begin position="149"/>
        <end position="170"/>
    </location>
</feature>
<dbReference type="InterPro" id="IPR027935">
    <property type="entry name" value="Di19_C"/>
</dbReference>
<evidence type="ECO:0000256" key="2">
    <source>
        <dbReference type="SAM" id="MobiDB-lite"/>
    </source>
</evidence>
<dbReference type="PANTHER" id="PTHR31875">
    <property type="entry name" value="PROTEIN DEHYDRATION-INDUCED 19"/>
    <property type="match status" value="1"/>
</dbReference>
<evidence type="ECO:0008006" key="8">
    <source>
        <dbReference type="Google" id="ProtNLM"/>
    </source>
</evidence>
<gene>
    <name evidence="6" type="primary">LOC100828692</name>
    <name evidence="5" type="ORF">BRADI_2g39370v3</name>
</gene>
<dbReference type="OMA" id="SQFICAF"/>
<dbReference type="AlphaFoldDB" id="I1HN15"/>
<dbReference type="KEGG" id="bdi:100828692"/>
<proteinExistence type="inferred from homology"/>
<organism evidence="6">
    <name type="scientific">Brachypodium distachyon</name>
    <name type="common">Purple false brome</name>
    <name type="synonym">Trachynia distachya</name>
    <dbReference type="NCBI Taxonomy" id="15368"/>
    <lineage>
        <taxon>Eukaryota</taxon>
        <taxon>Viridiplantae</taxon>
        <taxon>Streptophyta</taxon>
        <taxon>Embryophyta</taxon>
        <taxon>Tracheophyta</taxon>
        <taxon>Spermatophyta</taxon>
        <taxon>Magnoliopsida</taxon>
        <taxon>Liliopsida</taxon>
        <taxon>Poales</taxon>
        <taxon>Poaceae</taxon>
        <taxon>BOP clade</taxon>
        <taxon>Pooideae</taxon>
        <taxon>Stipodae</taxon>
        <taxon>Brachypodieae</taxon>
        <taxon>Brachypodium</taxon>
    </lineage>
</organism>
<evidence type="ECO:0000259" key="3">
    <source>
        <dbReference type="Pfam" id="PF05605"/>
    </source>
</evidence>
<evidence type="ECO:0000259" key="4">
    <source>
        <dbReference type="Pfam" id="PF14571"/>
    </source>
</evidence>
<dbReference type="InterPro" id="IPR008598">
    <property type="entry name" value="Di19_Zn-bd"/>
</dbReference>
<name>I1HN15_BRADI</name>
<evidence type="ECO:0000313" key="7">
    <source>
        <dbReference type="Proteomes" id="UP000008810"/>
    </source>
</evidence>
<dbReference type="Pfam" id="PF14571">
    <property type="entry name" value="Di19_C"/>
    <property type="match status" value="1"/>
</dbReference>
<evidence type="ECO:0000313" key="5">
    <source>
        <dbReference type="EMBL" id="KQK08069.1"/>
    </source>
</evidence>
<dbReference type="EnsemblPlants" id="KQK08069">
    <property type="protein sequence ID" value="KQK08069"/>
    <property type="gene ID" value="BRADI_2g39370v3"/>
</dbReference>
<dbReference type="Proteomes" id="UP000008810">
    <property type="component" value="Chromosome 2"/>
</dbReference>
<dbReference type="Gramene" id="KQK08069">
    <property type="protein sequence ID" value="KQK08069"/>
    <property type="gene ID" value="BRADI_2g39370v3"/>
</dbReference>
<feature type="domain" description="Di19 zinc-binding" evidence="3">
    <location>
        <begin position="34"/>
        <end position="86"/>
    </location>
</feature>
<feature type="domain" description="Di19 C-terminal" evidence="4">
    <location>
        <begin position="108"/>
        <end position="201"/>
    </location>
</feature>
<reference evidence="6" key="3">
    <citation type="submission" date="2018-08" db="UniProtKB">
        <authorList>
            <consortium name="EnsemblPlants"/>
        </authorList>
    </citation>
    <scope>IDENTIFICATION</scope>
    <source>
        <strain evidence="6">cv. Bd21</strain>
    </source>
</reference>
<dbReference type="PANTHER" id="PTHR31875:SF9">
    <property type="entry name" value="PROTEIN DEHYDRATION-INDUCED 19 HOMOLOG 6"/>
    <property type="match status" value="1"/>
</dbReference>
<protein>
    <recommendedName>
        <fullName evidence="8">Drought induced 19 protein type zinc-binding domain-containing protein</fullName>
    </recommendedName>
</protein>
<keyword evidence="7" id="KW-1185">Reference proteome</keyword>
<dbReference type="HOGENOM" id="CLU_072240_1_0_1"/>
<dbReference type="GeneID" id="100828692"/>
<reference evidence="5 6" key="1">
    <citation type="journal article" date="2010" name="Nature">
        <title>Genome sequencing and analysis of the model grass Brachypodium distachyon.</title>
        <authorList>
            <consortium name="International Brachypodium Initiative"/>
        </authorList>
    </citation>
    <scope>NUCLEOTIDE SEQUENCE [LARGE SCALE GENOMIC DNA]</scope>
    <source>
        <strain evidence="5">Bd21</strain>
        <strain evidence="6">cv. Bd21</strain>
    </source>
</reference>